<dbReference type="PANTHER" id="PTHR46430:SF3">
    <property type="entry name" value="ACTIVATOR OF C KINASE PROTEIN 1"/>
    <property type="match status" value="1"/>
</dbReference>
<dbReference type="EMBL" id="CP055899">
    <property type="protein sequence ID" value="QKX57179.1"/>
    <property type="molecule type" value="Genomic_DNA"/>
</dbReference>
<reference evidence="4" key="1">
    <citation type="submission" date="2020-06" db="EMBL/GenBank/DDBJ databases">
        <title>A chromosome-scale genome assembly of Talaromyces rugulosus W13939.</title>
        <authorList>
            <person name="Wang B."/>
            <person name="Guo L."/>
            <person name="Ye K."/>
            <person name="Wang L."/>
        </authorList>
    </citation>
    <scope>NUCLEOTIDE SEQUENCE [LARGE SCALE GENOMIC DNA]</scope>
    <source>
        <strain evidence="4">W13939</strain>
    </source>
</reference>
<dbReference type="KEGG" id="trg:TRUGW13939_04287"/>
<feature type="region of interest" description="Disordered" evidence="2">
    <location>
        <begin position="1"/>
        <end position="242"/>
    </location>
</feature>
<feature type="compositionally biased region" description="Pro residues" evidence="2">
    <location>
        <begin position="74"/>
        <end position="112"/>
    </location>
</feature>
<dbReference type="SUPFAM" id="SSF81901">
    <property type="entry name" value="HCP-like"/>
    <property type="match status" value="1"/>
</dbReference>
<accession>A0A7H8QTB3</accession>
<dbReference type="OrthoDB" id="272077at2759"/>
<dbReference type="GeneID" id="55991789"/>
<evidence type="ECO:0000313" key="4">
    <source>
        <dbReference type="Proteomes" id="UP000509510"/>
    </source>
</evidence>
<dbReference type="Gene3D" id="1.25.40.10">
    <property type="entry name" value="Tetratricopeptide repeat domain"/>
    <property type="match status" value="2"/>
</dbReference>
<dbReference type="SMART" id="SM00671">
    <property type="entry name" value="SEL1"/>
    <property type="match status" value="7"/>
</dbReference>
<dbReference type="Pfam" id="PF08238">
    <property type="entry name" value="Sel1"/>
    <property type="match status" value="7"/>
</dbReference>
<feature type="compositionally biased region" description="Pro residues" evidence="2">
    <location>
        <begin position="1"/>
        <end position="18"/>
    </location>
</feature>
<protein>
    <submittedName>
        <fullName evidence="3">Uncharacterized protein</fullName>
    </submittedName>
</protein>
<evidence type="ECO:0000313" key="3">
    <source>
        <dbReference type="EMBL" id="QKX57179.1"/>
    </source>
</evidence>
<keyword evidence="1" id="KW-0677">Repeat</keyword>
<organism evidence="3 4">
    <name type="scientific">Talaromyces rugulosus</name>
    <name type="common">Penicillium rugulosum</name>
    <dbReference type="NCBI Taxonomy" id="121627"/>
    <lineage>
        <taxon>Eukaryota</taxon>
        <taxon>Fungi</taxon>
        <taxon>Dikarya</taxon>
        <taxon>Ascomycota</taxon>
        <taxon>Pezizomycotina</taxon>
        <taxon>Eurotiomycetes</taxon>
        <taxon>Eurotiomycetidae</taxon>
        <taxon>Eurotiales</taxon>
        <taxon>Trichocomaceae</taxon>
        <taxon>Talaromyces</taxon>
        <taxon>Talaromyces sect. Islandici</taxon>
    </lineage>
</organism>
<dbReference type="Proteomes" id="UP000509510">
    <property type="component" value="Chromosome II"/>
</dbReference>
<dbReference type="InterPro" id="IPR011990">
    <property type="entry name" value="TPR-like_helical_dom_sf"/>
</dbReference>
<dbReference type="InterPro" id="IPR006597">
    <property type="entry name" value="Sel1-like"/>
</dbReference>
<feature type="region of interest" description="Disordered" evidence="2">
    <location>
        <begin position="778"/>
        <end position="798"/>
    </location>
</feature>
<dbReference type="InterPro" id="IPR017993">
    <property type="entry name" value="Atrophin-1"/>
</dbReference>
<dbReference type="RefSeq" id="XP_035343357.1">
    <property type="nucleotide sequence ID" value="XM_035487464.1"/>
</dbReference>
<feature type="compositionally biased region" description="Low complexity" evidence="2">
    <location>
        <begin position="61"/>
        <end position="70"/>
    </location>
</feature>
<name>A0A7H8QTB3_TALRU</name>
<dbReference type="InterPro" id="IPR051726">
    <property type="entry name" value="Chitin_Synth_Reg"/>
</dbReference>
<dbReference type="PANTHER" id="PTHR46430">
    <property type="entry name" value="PROTEIN SKT5-RELATED"/>
    <property type="match status" value="1"/>
</dbReference>
<gene>
    <name evidence="3" type="ORF">TRUGW13939_04287</name>
</gene>
<evidence type="ECO:0000256" key="2">
    <source>
        <dbReference type="SAM" id="MobiDB-lite"/>
    </source>
</evidence>
<dbReference type="AlphaFoldDB" id="A0A7H8QTB3"/>
<feature type="compositionally biased region" description="Polar residues" evidence="2">
    <location>
        <begin position="296"/>
        <end position="309"/>
    </location>
</feature>
<feature type="region of interest" description="Disordered" evidence="2">
    <location>
        <begin position="270"/>
        <end position="423"/>
    </location>
</feature>
<dbReference type="PRINTS" id="PR01222">
    <property type="entry name" value="ATROPHIN"/>
</dbReference>
<feature type="compositionally biased region" description="Polar residues" evidence="2">
    <location>
        <begin position="783"/>
        <end position="798"/>
    </location>
</feature>
<evidence type="ECO:0000256" key="1">
    <source>
        <dbReference type="ARBA" id="ARBA00022737"/>
    </source>
</evidence>
<feature type="compositionally biased region" description="Pro residues" evidence="2">
    <location>
        <begin position="30"/>
        <end position="60"/>
    </location>
</feature>
<keyword evidence="4" id="KW-1185">Reference proteome</keyword>
<feature type="compositionally biased region" description="Polar residues" evidence="2">
    <location>
        <begin position="138"/>
        <end position="152"/>
    </location>
</feature>
<proteinExistence type="predicted"/>
<sequence length="798" mass="86853">MAYPAPRRPPQRGPPPGGYVPDDLAGAPGYRPPPGGSRSRPPPPRGYPDPRGPPGPPGASGPPRGHTPRGYGRGPPPNGRGPPPGSRGPPPPGRGGRPPPRRGPPPNDPYGPPMGGSQPSRRRGSDDFGMSRQMADMNLSSPPSRPHTSNSSRPDRRPPPDRGYGSEYGDPNGGYPPPQRSYTDRGAPPPLKIPGRSATMPMEPYSAPVRSPKYPGQSTYAEAADFPTPPSAPANDMLAPNGGRDELKYKTFSTYVHHDVFSDYFKDQGDAHDEELDMPNFDAAPSNEPNHRRNGSFDNHLTPETQSPKANAYSAYRPSPTVENTNQFADAGFQFDLPGNGNESMGSHGPPSYRTNPPGGYDSPDNHNPDALPAHPLPYQAPGSGAKPAPVRQYGGPPQPAPQPAAPQQAPPGPAGRPGSPPITKIELERLELTVRRNPDDYKSALKLAKKYVEASKVLIGEEGRVDSKTRSKNRERYVNDAHKIVKRLVHEGFPDAMFYMADSYGHGALGLQADPKEAFNLYQSAAKAGHAEAAYRTAVCCEIGQDDGGGTRRDAVKAIQWYQRAAKLGNTPAMYKMGILLLKGLLGQQKNPREAVTWLKQAADRADEENPHALHELGLLYEGHNPDFAQRDDQYSRQLFTQAAELGYKFSQYRLGVAYEYGYMGLPVDARLSIVWYTRAAAQGEHQSELALSGWYLTGADTILQQSDTEAYLWARKAASAGLAKAEYAMGYFTETGIGVPSNLEDAKRWYWRAASQNFNKARERLEELKKGSARMQKTRLSRSAVTQQNPNDCVLM</sequence>
<feature type="compositionally biased region" description="Pro residues" evidence="2">
    <location>
        <begin position="397"/>
        <end position="421"/>
    </location>
</feature>